<dbReference type="PANTHER" id="PTHR43540:SF6">
    <property type="entry name" value="ISOCHORISMATASE-LIKE DOMAIN-CONTAINING PROTEIN"/>
    <property type="match status" value="1"/>
</dbReference>
<evidence type="ECO:0000313" key="3">
    <source>
        <dbReference type="EMBL" id="BAT57790.1"/>
    </source>
</evidence>
<dbReference type="AlphaFoldDB" id="A0A0S3PPV2"/>
<accession>A0A0S3PPV2</accession>
<dbReference type="CDD" id="cd00431">
    <property type="entry name" value="cysteine_hydrolases"/>
    <property type="match status" value="1"/>
</dbReference>
<dbReference type="InterPro" id="IPR000868">
    <property type="entry name" value="Isochorismatase-like_dom"/>
</dbReference>
<dbReference type="GO" id="GO:0016787">
    <property type="term" value="F:hydrolase activity"/>
    <property type="evidence" value="ECO:0007669"/>
    <property type="project" value="UniProtKB-KW"/>
</dbReference>
<dbReference type="Proteomes" id="UP000236884">
    <property type="component" value="Chromosome"/>
</dbReference>
<reference evidence="3 4" key="1">
    <citation type="submission" date="2015-08" db="EMBL/GenBank/DDBJ databases">
        <title>Investigation of the bacterial diversity of lava forest soil.</title>
        <authorList>
            <person name="Lee J.S."/>
        </authorList>
    </citation>
    <scope>NUCLEOTIDE SEQUENCE [LARGE SCALE GENOMIC DNA]</scope>
    <source>
        <strain evidence="3 4">GJW-30</strain>
    </source>
</reference>
<dbReference type="PANTHER" id="PTHR43540">
    <property type="entry name" value="PEROXYUREIDOACRYLATE/UREIDOACRYLATE AMIDOHYDROLASE-RELATED"/>
    <property type="match status" value="1"/>
</dbReference>
<evidence type="ECO:0000256" key="1">
    <source>
        <dbReference type="ARBA" id="ARBA00022801"/>
    </source>
</evidence>
<dbReference type="KEGG" id="vgo:GJW-30_1_00300"/>
<dbReference type="EC" id="3.5.1.110" evidence="3"/>
<sequence length="212" mass="22988">MKKINGLDIPQTLEDVCDPRRMALLVYDMQVGICSQVKSGPHITAQTATVLAAARQAEMRVVFTRHLSMPKSWMGITQFRTAMAWQRKDEPDDVHPWFLRDTPGFEIVPELAPRAGEAVLDKLAFSAFEGTPLEFALRDCGILAIAIVGIATEIGIAPTASHAADLGFIPVIIADACGAGHEEAGQRALKHLEFMGDTMVSDTATFTRLLGA</sequence>
<proteinExistence type="predicted"/>
<dbReference type="InterPro" id="IPR036380">
    <property type="entry name" value="Isochorismatase-like_sf"/>
</dbReference>
<organism evidence="3 4">
    <name type="scientific">Variibacter gotjawalensis</name>
    <dbReference type="NCBI Taxonomy" id="1333996"/>
    <lineage>
        <taxon>Bacteria</taxon>
        <taxon>Pseudomonadati</taxon>
        <taxon>Pseudomonadota</taxon>
        <taxon>Alphaproteobacteria</taxon>
        <taxon>Hyphomicrobiales</taxon>
        <taxon>Nitrobacteraceae</taxon>
        <taxon>Variibacter</taxon>
    </lineage>
</organism>
<dbReference type="SUPFAM" id="SSF52499">
    <property type="entry name" value="Isochorismatase-like hydrolases"/>
    <property type="match status" value="1"/>
</dbReference>
<dbReference type="InterPro" id="IPR050272">
    <property type="entry name" value="Isochorismatase-like_hydrls"/>
</dbReference>
<dbReference type="OrthoDB" id="9814140at2"/>
<evidence type="ECO:0000259" key="2">
    <source>
        <dbReference type="Pfam" id="PF00857"/>
    </source>
</evidence>
<evidence type="ECO:0000313" key="4">
    <source>
        <dbReference type="Proteomes" id="UP000236884"/>
    </source>
</evidence>
<name>A0A0S3PPV2_9BRAD</name>
<dbReference type="Gene3D" id="3.40.50.850">
    <property type="entry name" value="Isochorismatase-like"/>
    <property type="match status" value="1"/>
</dbReference>
<dbReference type="Pfam" id="PF00857">
    <property type="entry name" value="Isochorismatase"/>
    <property type="match status" value="1"/>
</dbReference>
<dbReference type="EMBL" id="AP014946">
    <property type="protein sequence ID" value="BAT57790.1"/>
    <property type="molecule type" value="Genomic_DNA"/>
</dbReference>
<keyword evidence="4" id="KW-1185">Reference proteome</keyword>
<feature type="domain" description="Isochorismatase-like" evidence="2">
    <location>
        <begin position="23"/>
        <end position="198"/>
    </location>
</feature>
<keyword evidence="1 3" id="KW-0378">Hydrolase</keyword>
<dbReference type="RefSeq" id="WP_096350814.1">
    <property type="nucleotide sequence ID" value="NZ_AP014946.1"/>
</dbReference>
<protein>
    <submittedName>
        <fullName evidence="3">Peroxyureidoacrylate/ureidoacrylate amidohydrolase RutB</fullName>
        <ecNumber evidence="3">3.5.1.110</ecNumber>
    </submittedName>
</protein>
<gene>
    <name evidence="3" type="primary">rutB</name>
    <name evidence="3" type="ORF">GJW-30_1_00300</name>
</gene>